<sequence length="148" mass="16370">MPSQELARLPIPSQPDAFFIGKLCPPDKPEEALMDEAAPLEFLEAKSPRSSYPSVCDAASPRCSYFDFSCGHHLPEDVALSPNRVLHEYGVANLTTFLRSVARSPNKLQRMVKEKRSNFDDSDSEDSDGGSLSWKALKVKVKAWPCGL</sequence>
<dbReference type="AlphaFoldDB" id="A0AA36IRN8"/>
<gene>
    <name evidence="2" type="ORF">EVOR1521_LOCUS17522</name>
</gene>
<keyword evidence="3" id="KW-1185">Reference proteome</keyword>
<organism evidence="2 3">
    <name type="scientific">Effrenium voratum</name>
    <dbReference type="NCBI Taxonomy" id="2562239"/>
    <lineage>
        <taxon>Eukaryota</taxon>
        <taxon>Sar</taxon>
        <taxon>Alveolata</taxon>
        <taxon>Dinophyceae</taxon>
        <taxon>Suessiales</taxon>
        <taxon>Symbiodiniaceae</taxon>
        <taxon>Effrenium</taxon>
    </lineage>
</organism>
<reference evidence="2" key="1">
    <citation type="submission" date="2023-08" db="EMBL/GenBank/DDBJ databases">
        <authorList>
            <person name="Chen Y."/>
            <person name="Shah S."/>
            <person name="Dougan E. K."/>
            <person name="Thang M."/>
            <person name="Chan C."/>
        </authorList>
    </citation>
    <scope>NUCLEOTIDE SEQUENCE</scope>
</reference>
<protein>
    <submittedName>
        <fullName evidence="2">Uncharacterized protein</fullName>
    </submittedName>
</protein>
<evidence type="ECO:0000313" key="3">
    <source>
        <dbReference type="Proteomes" id="UP001178507"/>
    </source>
</evidence>
<comment type="caution">
    <text evidence="2">The sequence shown here is derived from an EMBL/GenBank/DDBJ whole genome shotgun (WGS) entry which is preliminary data.</text>
</comment>
<dbReference type="EMBL" id="CAUJNA010002335">
    <property type="protein sequence ID" value="CAJ1392430.1"/>
    <property type="molecule type" value="Genomic_DNA"/>
</dbReference>
<name>A0AA36IRN8_9DINO</name>
<feature type="region of interest" description="Disordered" evidence="1">
    <location>
        <begin position="107"/>
        <end position="131"/>
    </location>
</feature>
<evidence type="ECO:0000256" key="1">
    <source>
        <dbReference type="SAM" id="MobiDB-lite"/>
    </source>
</evidence>
<accession>A0AA36IRN8</accession>
<dbReference type="Proteomes" id="UP001178507">
    <property type="component" value="Unassembled WGS sequence"/>
</dbReference>
<proteinExistence type="predicted"/>
<evidence type="ECO:0000313" key="2">
    <source>
        <dbReference type="EMBL" id="CAJ1392430.1"/>
    </source>
</evidence>